<dbReference type="PANTHER" id="PTHR10217:SF435">
    <property type="entry name" value="POTASSIUM VOLTAGE-GATED CHANNEL PROTEIN EAG"/>
    <property type="match status" value="1"/>
</dbReference>
<name>A0A9W7ADV3_9STRA</name>
<dbReference type="GO" id="GO:0042391">
    <property type="term" value="P:regulation of membrane potential"/>
    <property type="evidence" value="ECO:0007669"/>
    <property type="project" value="TreeGrafter"/>
</dbReference>
<reference evidence="9" key="1">
    <citation type="submission" date="2022-07" db="EMBL/GenBank/DDBJ databases">
        <title>Genome analysis of Parmales, a sister group of diatoms, reveals the evolutionary specialization of diatoms from phago-mixotrophs to photoautotrophs.</title>
        <authorList>
            <person name="Ban H."/>
            <person name="Sato S."/>
            <person name="Yoshikawa S."/>
            <person name="Kazumasa Y."/>
            <person name="Nakamura Y."/>
            <person name="Ichinomiya M."/>
            <person name="Saitoh K."/>
            <person name="Sato N."/>
            <person name="Blanc-Mathieu R."/>
            <person name="Endo H."/>
            <person name="Kuwata A."/>
            <person name="Ogata H."/>
        </authorList>
    </citation>
    <scope>NUCLEOTIDE SEQUENCE</scope>
</reference>
<dbReference type="SMART" id="SM00100">
    <property type="entry name" value="cNMP"/>
    <property type="match status" value="1"/>
</dbReference>
<dbReference type="SUPFAM" id="SSF81324">
    <property type="entry name" value="Voltage-gated potassium channels"/>
    <property type="match status" value="1"/>
</dbReference>
<evidence type="ECO:0000259" key="8">
    <source>
        <dbReference type="PROSITE" id="PS50042"/>
    </source>
</evidence>
<sequence>MASKTKITPVIPPSPTQAQLDLKAAMDGADDGSDSEDEPSDNDEPTTNNSEPPKQHTSVSQNPHGADFPKSNPPASVPSTSGASSSILPQSILAGTPVNPTDYIKLEIQMQAILKKAGVEMQAVVKNILRPNAAGMSPNLNMPQRRGVTGIGLSFAPTIPKNPNPVRIVKPVLNTDPEAAGPAMTTKAPPITNQRIGRARQTSQLRKNDHRITTLRQRLNNENSGQNKPWNPQMMIGNNGDGTGPGGQKSSFLVGPGSQRKKPQMSTRFTGLLPQKTMSIMMAAGGGGGSFKQKEKEPSEKEAPKKEASEKVRKSVKQATKRKISVMVKPPEIIPEAYHHKNKLFARVKIVTRENGDVAKLSRGDNETVQLVKHHLKSEAQLKEIEEEKEREKLGITLTTEEIEEKKRVQREEEEQEEMFDPEATFLIIDKWPYFLISHDSNFLGHWDAMILLLVLFQALQAPFEIAFEVIVIDSFEWDLMVMIVFFIDFIHNFFTTYSDRNGDVVINGEEIIRSYCNTIWFWIDMISSIPYDLIDSGDNSGTGNVKIIKLLRLARMGKILKKVDSLTKAGTIRLVRLIGMLLLFFHWTSCAWWAIEKLWFCRLKGFDLQYLQNATAAIPEFLADLPASVPDVELWNDADFAREPTGLEMENDMCTAFIEVMVASKDISTYDIYFASFYQASTTLMGSGGAFTAKEQALFSFVTILGAVLQATVFGSVAVILASADEDAVTFQKKMLKINHRMAYLDMPLDMQERVRTYYQKMWDTERSLTVDPDQFISEVSKPLGADIKMRLYQNLLVKVTFLQNLNDIVVEELVKSLKTMLYLEGDLVMRKGESGNWMGLINKGQIAVLSPVDGKIIRIMENGDYLGEMALLYRVNRTVDIRALAWVSMLVLSSEDLARIKEDYPDDIFALEEELEAMMVAKQYKHVDVSDSESGSDESGDEEHDEDDNEQGDDDDESKSTPSSSFRKTKKLHLQRAVRKAMVVKKLGKKKSSSRLVAKGNSGGSFAMSIGEEDESFEESDEDSDEMVAQRSMRSAKMLKGISSNKLETGRNMKEIAKKIKQRKESDARRRSSGVSSIKISRERSPSKPVGLTGNDHGNDHTGALLSMGGSGSFGIGSSVSALTTISDDKILGDDEF</sequence>
<feature type="region of interest" description="Disordered" evidence="7">
    <location>
        <begin position="928"/>
        <end position="976"/>
    </location>
</feature>
<dbReference type="PANTHER" id="PTHR10217">
    <property type="entry name" value="VOLTAGE AND LIGAND GATED POTASSIUM CHANNEL"/>
    <property type="match status" value="1"/>
</dbReference>
<keyword evidence="3" id="KW-0812">Transmembrane</keyword>
<keyword evidence="6" id="KW-0472">Membrane</keyword>
<dbReference type="Pfam" id="PF00027">
    <property type="entry name" value="cNMP_binding"/>
    <property type="match status" value="1"/>
</dbReference>
<dbReference type="AlphaFoldDB" id="A0A9W7ADV3"/>
<dbReference type="Gene3D" id="2.60.120.10">
    <property type="entry name" value="Jelly Rolls"/>
    <property type="match status" value="1"/>
</dbReference>
<dbReference type="InterPro" id="IPR018490">
    <property type="entry name" value="cNMP-bd_dom_sf"/>
</dbReference>
<evidence type="ECO:0000256" key="7">
    <source>
        <dbReference type="SAM" id="MobiDB-lite"/>
    </source>
</evidence>
<dbReference type="Proteomes" id="UP001165082">
    <property type="component" value="Unassembled WGS sequence"/>
</dbReference>
<protein>
    <recommendedName>
        <fullName evidence="8">Cyclic nucleotide-binding domain-containing protein</fullName>
    </recommendedName>
</protein>
<dbReference type="GO" id="GO:0005886">
    <property type="term" value="C:plasma membrane"/>
    <property type="evidence" value="ECO:0007669"/>
    <property type="project" value="TreeGrafter"/>
</dbReference>
<dbReference type="Gene3D" id="1.10.287.70">
    <property type="match status" value="1"/>
</dbReference>
<evidence type="ECO:0000256" key="3">
    <source>
        <dbReference type="ARBA" id="ARBA00022692"/>
    </source>
</evidence>
<feature type="compositionally biased region" description="Low complexity" evidence="7">
    <location>
        <begin position="77"/>
        <end position="86"/>
    </location>
</feature>
<feature type="domain" description="Cyclic nucleotide-binding" evidence="8">
    <location>
        <begin position="803"/>
        <end position="902"/>
    </location>
</feature>
<keyword evidence="2" id="KW-0813">Transport</keyword>
<keyword evidence="10" id="KW-1185">Reference proteome</keyword>
<dbReference type="InterPro" id="IPR000595">
    <property type="entry name" value="cNMP-bd_dom"/>
</dbReference>
<evidence type="ECO:0000313" key="10">
    <source>
        <dbReference type="Proteomes" id="UP001165082"/>
    </source>
</evidence>
<dbReference type="InterPro" id="IPR050818">
    <property type="entry name" value="KCNH_animal-type"/>
</dbReference>
<dbReference type="GO" id="GO:0005249">
    <property type="term" value="F:voltage-gated potassium channel activity"/>
    <property type="evidence" value="ECO:0007669"/>
    <property type="project" value="TreeGrafter"/>
</dbReference>
<feature type="region of interest" description="Disordered" evidence="7">
    <location>
        <begin position="283"/>
        <end position="317"/>
    </location>
</feature>
<dbReference type="OrthoDB" id="432483at2759"/>
<keyword evidence="5" id="KW-0406">Ion transport</keyword>
<feature type="compositionally biased region" description="Basic and acidic residues" evidence="7">
    <location>
        <begin position="1050"/>
        <end position="1072"/>
    </location>
</feature>
<dbReference type="InterPro" id="IPR005821">
    <property type="entry name" value="Ion_trans_dom"/>
</dbReference>
<feature type="compositionally biased region" description="Polar residues" evidence="7">
    <location>
        <begin position="46"/>
        <end position="63"/>
    </location>
</feature>
<evidence type="ECO:0000256" key="6">
    <source>
        <dbReference type="ARBA" id="ARBA00023136"/>
    </source>
</evidence>
<feature type="compositionally biased region" description="Acidic residues" evidence="7">
    <location>
        <begin position="1013"/>
        <end position="1028"/>
    </location>
</feature>
<evidence type="ECO:0000256" key="5">
    <source>
        <dbReference type="ARBA" id="ARBA00023065"/>
    </source>
</evidence>
<dbReference type="CDD" id="cd00038">
    <property type="entry name" value="CAP_ED"/>
    <property type="match status" value="1"/>
</dbReference>
<keyword evidence="4" id="KW-1133">Transmembrane helix</keyword>
<evidence type="ECO:0000256" key="1">
    <source>
        <dbReference type="ARBA" id="ARBA00004141"/>
    </source>
</evidence>
<evidence type="ECO:0000256" key="4">
    <source>
        <dbReference type="ARBA" id="ARBA00022989"/>
    </source>
</evidence>
<evidence type="ECO:0000256" key="2">
    <source>
        <dbReference type="ARBA" id="ARBA00022448"/>
    </source>
</evidence>
<dbReference type="Gene3D" id="1.10.287.630">
    <property type="entry name" value="Helix hairpin bin"/>
    <property type="match status" value="1"/>
</dbReference>
<evidence type="ECO:0000313" key="9">
    <source>
        <dbReference type="EMBL" id="GMH65935.1"/>
    </source>
</evidence>
<organism evidence="9 10">
    <name type="scientific">Triparma retinervis</name>
    <dbReference type="NCBI Taxonomy" id="2557542"/>
    <lineage>
        <taxon>Eukaryota</taxon>
        <taxon>Sar</taxon>
        <taxon>Stramenopiles</taxon>
        <taxon>Ochrophyta</taxon>
        <taxon>Bolidophyceae</taxon>
        <taxon>Parmales</taxon>
        <taxon>Triparmaceae</taxon>
        <taxon>Triparma</taxon>
    </lineage>
</organism>
<feature type="region of interest" description="Disordered" evidence="7">
    <location>
        <begin position="1"/>
        <end position="88"/>
    </location>
</feature>
<dbReference type="PROSITE" id="PS50042">
    <property type="entry name" value="CNMP_BINDING_3"/>
    <property type="match status" value="1"/>
</dbReference>
<accession>A0A9W7ADV3</accession>
<feature type="compositionally biased region" description="Basic and acidic residues" evidence="7">
    <location>
        <begin position="292"/>
        <end position="313"/>
    </location>
</feature>
<comment type="subcellular location">
    <subcellularLocation>
        <location evidence="1">Membrane</location>
        <topology evidence="1">Multi-pass membrane protein</topology>
    </subcellularLocation>
</comment>
<feature type="compositionally biased region" description="Acidic residues" evidence="7">
    <location>
        <begin position="932"/>
        <end position="959"/>
    </location>
</feature>
<dbReference type="Pfam" id="PF00520">
    <property type="entry name" value="Ion_trans"/>
    <property type="match status" value="1"/>
</dbReference>
<dbReference type="SUPFAM" id="SSF51206">
    <property type="entry name" value="cAMP-binding domain-like"/>
    <property type="match status" value="1"/>
</dbReference>
<feature type="region of interest" description="Disordered" evidence="7">
    <location>
        <begin position="992"/>
        <end position="1108"/>
    </location>
</feature>
<proteinExistence type="predicted"/>
<dbReference type="EMBL" id="BRXZ01001229">
    <property type="protein sequence ID" value="GMH65935.1"/>
    <property type="molecule type" value="Genomic_DNA"/>
</dbReference>
<gene>
    <name evidence="9" type="ORF">TrRE_jg11001</name>
</gene>
<dbReference type="InterPro" id="IPR014710">
    <property type="entry name" value="RmlC-like_jellyroll"/>
</dbReference>
<comment type="caution">
    <text evidence="9">The sequence shown here is derived from an EMBL/GenBank/DDBJ whole genome shotgun (WGS) entry which is preliminary data.</text>
</comment>
<feature type="compositionally biased region" description="Acidic residues" evidence="7">
    <location>
        <begin position="28"/>
        <end position="44"/>
    </location>
</feature>